<feature type="transmembrane region" description="Helical" evidence="5">
    <location>
        <begin position="263"/>
        <end position="282"/>
    </location>
</feature>
<dbReference type="Proteomes" id="UP000578819">
    <property type="component" value="Unassembled WGS sequence"/>
</dbReference>
<dbReference type="Pfam" id="PF07690">
    <property type="entry name" value="MFS_1"/>
    <property type="match status" value="1"/>
</dbReference>
<evidence type="ECO:0000256" key="4">
    <source>
        <dbReference type="ARBA" id="ARBA00023136"/>
    </source>
</evidence>
<feature type="transmembrane region" description="Helical" evidence="5">
    <location>
        <begin position="321"/>
        <end position="344"/>
    </location>
</feature>
<gene>
    <name evidence="7" type="ORF">FHR38_005055</name>
</gene>
<evidence type="ECO:0000256" key="5">
    <source>
        <dbReference type="SAM" id="Phobius"/>
    </source>
</evidence>
<dbReference type="PROSITE" id="PS50850">
    <property type="entry name" value="MFS"/>
    <property type="match status" value="1"/>
</dbReference>
<keyword evidence="3 5" id="KW-1133">Transmembrane helix</keyword>
<dbReference type="RefSeq" id="WP_184536932.1">
    <property type="nucleotide sequence ID" value="NZ_JACHJW010000001.1"/>
</dbReference>
<name>A0A7W7WS69_9ACTN</name>
<keyword evidence="4 5" id="KW-0472">Membrane</keyword>
<dbReference type="PANTHER" id="PTHR23542">
    <property type="match status" value="1"/>
</dbReference>
<keyword evidence="2 5" id="KW-0812">Transmembrane</keyword>
<evidence type="ECO:0000256" key="1">
    <source>
        <dbReference type="ARBA" id="ARBA00004651"/>
    </source>
</evidence>
<protein>
    <submittedName>
        <fullName evidence="7">MFS family permease</fullName>
    </submittedName>
</protein>
<dbReference type="InterPro" id="IPR011701">
    <property type="entry name" value="MFS"/>
</dbReference>
<dbReference type="EMBL" id="JACHJW010000001">
    <property type="protein sequence ID" value="MBB4961322.1"/>
    <property type="molecule type" value="Genomic_DNA"/>
</dbReference>
<accession>A0A7W7WS69</accession>
<comment type="caution">
    <text evidence="7">The sequence shown here is derived from an EMBL/GenBank/DDBJ whole genome shotgun (WGS) entry which is preliminary data.</text>
</comment>
<sequence>MTGKPDGPATVAVGGYAALLGRPEGRRLALAALGARLPQGMIGISILFLLADRADVRVAGALVAAYTLGFGLVAPVSGRLVDRLGAHRVIRVGMAVFLVTAGLLVLAAVRDAPVPLTVACAVLAGASMPPLGPAVRARWLGLPETYRRVGVALDAVLLDVCLIVGPVVASALVAVRPYLGVLAIVVITGIGAYLLLSVLRVLPAPADGPGDQPRPGWWGPLRSAAYRRLLVVMLFASCAIAAVAVGLPALAGVAGARWASGPLVAAFSVGSIVGGLLWGRWGRRSGEPAAARPGLTRLPVVLGALVLALAVLPLAGARPLVLLGLAPLAGLPVAVVLATLAMAAGQRAPAGTAIEAQSWLVSANTLGSATAALLTTGLLGRGHLTATLVAPAGLALVAALVALATGATNSDRCR</sequence>
<evidence type="ECO:0000313" key="7">
    <source>
        <dbReference type="EMBL" id="MBB4961322.1"/>
    </source>
</evidence>
<dbReference type="GO" id="GO:0022857">
    <property type="term" value="F:transmembrane transporter activity"/>
    <property type="evidence" value="ECO:0007669"/>
    <property type="project" value="InterPro"/>
</dbReference>
<dbReference type="Gene3D" id="1.20.1250.20">
    <property type="entry name" value="MFS general substrate transporter like domains"/>
    <property type="match status" value="1"/>
</dbReference>
<dbReference type="GO" id="GO:0005886">
    <property type="term" value="C:plasma membrane"/>
    <property type="evidence" value="ECO:0007669"/>
    <property type="project" value="UniProtKB-SubCell"/>
</dbReference>
<evidence type="ECO:0000259" key="6">
    <source>
        <dbReference type="PROSITE" id="PS50850"/>
    </source>
</evidence>
<feature type="transmembrane region" description="Helical" evidence="5">
    <location>
        <begin position="28"/>
        <end position="50"/>
    </location>
</feature>
<dbReference type="AlphaFoldDB" id="A0A7W7WS69"/>
<feature type="transmembrane region" description="Helical" evidence="5">
    <location>
        <begin position="229"/>
        <end position="251"/>
    </location>
</feature>
<organism evidence="7 8">
    <name type="scientific">Micromonospora polyrhachis</name>
    <dbReference type="NCBI Taxonomy" id="1282883"/>
    <lineage>
        <taxon>Bacteria</taxon>
        <taxon>Bacillati</taxon>
        <taxon>Actinomycetota</taxon>
        <taxon>Actinomycetes</taxon>
        <taxon>Micromonosporales</taxon>
        <taxon>Micromonosporaceae</taxon>
        <taxon>Micromonospora</taxon>
    </lineage>
</organism>
<feature type="transmembrane region" description="Helical" evidence="5">
    <location>
        <begin position="178"/>
        <end position="196"/>
    </location>
</feature>
<feature type="transmembrane region" description="Helical" evidence="5">
    <location>
        <begin position="149"/>
        <end position="172"/>
    </location>
</feature>
<evidence type="ECO:0000256" key="2">
    <source>
        <dbReference type="ARBA" id="ARBA00022692"/>
    </source>
</evidence>
<comment type="subcellular location">
    <subcellularLocation>
        <location evidence="1">Cell membrane</location>
        <topology evidence="1">Multi-pass membrane protein</topology>
    </subcellularLocation>
</comment>
<dbReference type="InterPro" id="IPR036259">
    <property type="entry name" value="MFS_trans_sf"/>
</dbReference>
<feature type="transmembrane region" description="Helical" evidence="5">
    <location>
        <begin position="89"/>
        <end position="109"/>
    </location>
</feature>
<evidence type="ECO:0000256" key="3">
    <source>
        <dbReference type="ARBA" id="ARBA00022989"/>
    </source>
</evidence>
<dbReference type="InterPro" id="IPR020846">
    <property type="entry name" value="MFS_dom"/>
</dbReference>
<evidence type="ECO:0000313" key="8">
    <source>
        <dbReference type="Proteomes" id="UP000578819"/>
    </source>
</evidence>
<feature type="transmembrane region" description="Helical" evidence="5">
    <location>
        <begin position="294"/>
        <end position="315"/>
    </location>
</feature>
<feature type="transmembrane region" description="Helical" evidence="5">
    <location>
        <begin position="56"/>
        <end position="77"/>
    </location>
</feature>
<feature type="transmembrane region" description="Helical" evidence="5">
    <location>
        <begin position="384"/>
        <end position="404"/>
    </location>
</feature>
<proteinExistence type="predicted"/>
<reference evidence="7 8" key="1">
    <citation type="submission" date="2020-08" db="EMBL/GenBank/DDBJ databases">
        <title>Sequencing the genomes of 1000 actinobacteria strains.</title>
        <authorList>
            <person name="Klenk H.-P."/>
        </authorList>
    </citation>
    <scope>NUCLEOTIDE SEQUENCE [LARGE SCALE GENOMIC DNA]</scope>
    <source>
        <strain evidence="7 8">DSM 45886</strain>
    </source>
</reference>
<keyword evidence="8" id="KW-1185">Reference proteome</keyword>
<dbReference type="SUPFAM" id="SSF103473">
    <property type="entry name" value="MFS general substrate transporter"/>
    <property type="match status" value="1"/>
</dbReference>
<feature type="domain" description="Major facilitator superfamily (MFS) profile" evidence="6">
    <location>
        <begin position="1"/>
        <end position="410"/>
    </location>
</feature>
<feature type="transmembrane region" description="Helical" evidence="5">
    <location>
        <begin position="115"/>
        <end position="137"/>
    </location>
</feature>
<dbReference type="PANTHER" id="PTHR23542:SF1">
    <property type="entry name" value="MAJOR FACILITATOR SUPERFAMILY (MFS) PROFILE DOMAIN-CONTAINING PROTEIN"/>
    <property type="match status" value="1"/>
</dbReference>